<evidence type="ECO:0000256" key="2">
    <source>
        <dbReference type="ARBA" id="ARBA00022645"/>
    </source>
</evidence>
<dbReference type="Pfam" id="PF02016">
    <property type="entry name" value="Peptidase_S66"/>
    <property type="match status" value="1"/>
</dbReference>
<dbReference type="InterPro" id="IPR040449">
    <property type="entry name" value="Peptidase_S66_N"/>
</dbReference>
<proteinExistence type="inferred from homology"/>
<dbReference type="Gene3D" id="3.40.50.10740">
    <property type="entry name" value="Class I glutamine amidotransferase-like"/>
    <property type="match status" value="1"/>
</dbReference>
<evidence type="ECO:0000313" key="10">
    <source>
        <dbReference type="Proteomes" id="UP001646141"/>
    </source>
</evidence>
<dbReference type="CDD" id="cd07025">
    <property type="entry name" value="Peptidase_S66"/>
    <property type="match status" value="1"/>
</dbReference>
<feature type="domain" description="LD-carboxypeptidase C-terminal" evidence="8">
    <location>
        <begin position="192"/>
        <end position="305"/>
    </location>
</feature>
<keyword evidence="4" id="KW-0378">Hydrolase</keyword>
<feature type="region of interest" description="Disordered" evidence="6">
    <location>
        <begin position="1"/>
        <end position="31"/>
    </location>
</feature>
<dbReference type="PIRSF" id="PIRSF028757">
    <property type="entry name" value="LD-carboxypeptidase"/>
    <property type="match status" value="1"/>
</dbReference>
<dbReference type="Gene3D" id="3.50.30.60">
    <property type="entry name" value="LD-carboxypeptidase A C-terminal domain-like"/>
    <property type="match status" value="1"/>
</dbReference>
<dbReference type="Proteomes" id="UP001646141">
    <property type="component" value="Unassembled WGS sequence"/>
</dbReference>
<keyword evidence="2" id="KW-0121">Carboxypeptidase</keyword>
<dbReference type="EMBL" id="QYAD01000002">
    <property type="protein sequence ID" value="MBL3689846.1"/>
    <property type="molecule type" value="Genomic_DNA"/>
</dbReference>
<comment type="caution">
    <text evidence="9">The sequence shown here is derived from an EMBL/GenBank/DDBJ whole genome shotgun (WGS) entry which is preliminary data.</text>
</comment>
<dbReference type="SUPFAM" id="SSF52317">
    <property type="entry name" value="Class I glutamine amidotransferase-like"/>
    <property type="match status" value="1"/>
</dbReference>
<evidence type="ECO:0000256" key="3">
    <source>
        <dbReference type="ARBA" id="ARBA00022670"/>
    </source>
</evidence>
<feature type="domain" description="LD-carboxypeptidase N-terminal" evidence="7">
    <location>
        <begin position="26"/>
        <end position="145"/>
    </location>
</feature>
<sequence>MSLSTPVPSTSSLALSPEPVRPGDRVGLVSPSSAVPKKRLREAVALLESWGLVPVVGDHVLDTHPRAGSYLAGEDRDRAEDLRRAWLDDSLAAVFCMRGGYGAARILDLLDPAELRTARPKLLIGSSDITAIHEFWEHELNVVTLFAPMLGTGDLMGDPGNVAALKRALFNPIAGRVLTGPGVDPIVPGTAEGRIAGGNLSLLVMTAGAHPRDRVRADGRIVLLEDVTEDPYRIDGFLLTLLRSGYFEGARGIGLGTWVKCGPLQEIHAIAEEMLAPLGVPLLWGLPFGHGYGVDCVPLGARGRLVAEGASPRLDIV</sequence>
<feature type="compositionally biased region" description="Low complexity" evidence="6">
    <location>
        <begin position="1"/>
        <end position="17"/>
    </location>
</feature>
<dbReference type="InterPro" id="IPR003507">
    <property type="entry name" value="S66_fam"/>
</dbReference>
<evidence type="ECO:0000256" key="5">
    <source>
        <dbReference type="ARBA" id="ARBA00022825"/>
    </source>
</evidence>
<organism evidence="9 10">
    <name type="scientific">Leucobacter chromiireducens subsp. chromiireducens</name>
    <dbReference type="NCBI Taxonomy" id="660067"/>
    <lineage>
        <taxon>Bacteria</taxon>
        <taxon>Bacillati</taxon>
        <taxon>Actinomycetota</taxon>
        <taxon>Actinomycetes</taxon>
        <taxon>Micrococcales</taxon>
        <taxon>Microbacteriaceae</taxon>
        <taxon>Leucobacter</taxon>
    </lineage>
</organism>
<dbReference type="InterPro" id="IPR027478">
    <property type="entry name" value="LdcA_N"/>
</dbReference>
<evidence type="ECO:0000259" key="7">
    <source>
        <dbReference type="Pfam" id="PF02016"/>
    </source>
</evidence>
<protein>
    <submittedName>
        <fullName evidence="9">LD-carboxypeptidase</fullName>
    </submittedName>
</protein>
<dbReference type="SUPFAM" id="SSF141986">
    <property type="entry name" value="LD-carboxypeptidase A C-terminal domain-like"/>
    <property type="match status" value="1"/>
</dbReference>
<dbReference type="PANTHER" id="PTHR30237">
    <property type="entry name" value="MURAMOYLTETRAPEPTIDE CARBOXYPEPTIDASE"/>
    <property type="match status" value="1"/>
</dbReference>
<accession>A0ABS1SNV6</accession>
<dbReference type="Pfam" id="PF17676">
    <property type="entry name" value="Peptidase_S66C"/>
    <property type="match status" value="1"/>
</dbReference>
<dbReference type="InterPro" id="IPR029062">
    <property type="entry name" value="Class_I_gatase-like"/>
</dbReference>
<dbReference type="RefSeq" id="WP_202381911.1">
    <property type="nucleotide sequence ID" value="NZ_BAAAMA010000002.1"/>
</dbReference>
<evidence type="ECO:0000256" key="4">
    <source>
        <dbReference type="ARBA" id="ARBA00022801"/>
    </source>
</evidence>
<gene>
    <name evidence="9" type="ORF">D3226_07710</name>
</gene>
<evidence type="ECO:0000313" key="9">
    <source>
        <dbReference type="EMBL" id="MBL3689846.1"/>
    </source>
</evidence>
<evidence type="ECO:0000256" key="6">
    <source>
        <dbReference type="SAM" id="MobiDB-lite"/>
    </source>
</evidence>
<reference evidence="9 10" key="1">
    <citation type="submission" date="2018-09" db="EMBL/GenBank/DDBJ databases">
        <title>Comparative genomics of Leucobacter spp.</title>
        <authorList>
            <person name="Reis A.C."/>
            <person name="Kolvenbach B.A."/>
            <person name="Corvini P.F.X."/>
            <person name="Nunes O.C."/>
        </authorList>
    </citation>
    <scope>NUCLEOTIDE SEQUENCE [LARGE SCALE GENOMIC DNA]</scope>
    <source>
        <strain evidence="9 10">L-1</strain>
    </source>
</reference>
<name>A0ABS1SNV6_9MICO</name>
<dbReference type="InterPro" id="IPR027461">
    <property type="entry name" value="Carboxypeptidase_A_C_sf"/>
</dbReference>
<comment type="similarity">
    <text evidence="1">Belongs to the peptidase S66 family.</text>
</comment>
<dbReference type="PANTHER" id="PTHR30237:SF2">
    <property type="entry name" value="MUREIN TETRAPEPTIDE CARBOXYPEPTIDASE"/>
    <property type="match status" value="1"/>
</dbReference>
<evidence type="ECO:0000259" key="8">
    <source>
        <dbReference type="Pfam" id="PF17676"/>
    </source>
</evidence>
<keyword evidence="10" id="KW-1185">Reference proteome</keyword>
<dbReference type="InterPro" id="IPR040921">
    <property type="entry name" value="Peptidase_S66C"/>
</dbReference>
<keyword evidence="3" id="KW-0645">Protease</keyword>
<evidence type="ECO:0000256" key="1">
    <source>
        <dbReference type="ARBA" id="ARBA00010233"/>
    </source>
</evidence>
<keyword evidence="5" id="KW-0720">Serine protease</keyword>